<evidence type="ECO:0000313" key="1">
    <source>
        <dbReference type="EMBL" id="AWI54863.1"/>
    </source>
</evidence>
<dbReference type="KEGG" id="aon:DEH84_16635"/>
<dbReference type="FunFam" id="1.10.405.20:FF:000001">
    <property type="entry name" value="Amine oxidase"/>
    <property type="match status" value="1"/>
</dbReference>
<dbReference type="Gene3D" id="1.10.405.20">
    <property type="match status" value="1"/>
</dbReference>
<proteinExistence type="predicted"/>
<gene>
    <name evidence="1" type="ORF">DEH84_16635</name>
</gene>
<keyword evidence="2" id="KW-1185">Reference proteome</keyword>
<dbReference type="PANTHER" id="PTHR42923:SF17">
    <property type="entry name" value="AMINE OXIDASE DOMAIN-CONTAINING PROTEIN"/>
    <property type="match status" value="1"/>
</dbReference>
<dbReference type="OrthoDB" id="20837at2"/>
<dbReference type="RefSeq" id="WP_109037952.1">
    <property type="nucleotide sequence ID" value="NZ_CP029210.1"/>
</dbReference>
<dbReference type="PANTHER" id="PTHR42923">
    <property type="entry name" value="PROTOPORPHYRINOGEN OXIDASE"/>
    <property type="match status" value="1"/>
</dbReference>
<sequence length="456" mass="49570">MKRIAIIGAGIAGLGAAHLLSQAPGARHVTLFEAGRHFGGHANTVDVTLPDASGRPVTHGVDTGFLVFNERTYPQLIALFKELRVATAASDMSFSVQIPDQAQGLAGLRAGLEWCGSSLNTVFAQRRNLVSPAFWRMLSDLLRFNRLTTELAQRGSEAALRQPIGAFLDEQGFSASFREGYLLPMVACIWSCPVHQMMQFPIATLIRFCHNHGLLQVANRPQWYTVSGGSRQYVRRILDGLADARLATPVERVQVLGEHGEAGVMVHTAAGGERFDEVVFACHSDQALTLLGAGATAPERDVLGAIGYHRNRAVLHTDTALLPRRPKAWAAWNYERAPTPTEEDRGVCLHYLINRLQPLPWTRPVVVSLNPLREPDPAQVLAEFDYAHPVFDQAAIDAQQALPGIQGRRSLWFAGAWTGYGFHEDGLKSGLLVADGLLAREGISAGAAPASRECVA</sequence>
<organism evidence="1 2">
    <name type="scientific">Aquabacterium olei</name>
    <dbReference type="NCBI Taxonomy" id="1296669"/>
    <lineage>
        <taxon>Bacteria</taxon>
        <taxon>Pseudomonadati</taxon>
        <taxon>Pseudomonadota</taxon>
        <taxon>Betaproteobacteria</taxon>
        <taxon>Burkholderiales</taxon>
        <taxon>Aquabacterium</taxon>
    </lineage>
</organism>
<protein>
    <submittedName>
        <fullName evidence="1">NAD/FAD-binding protein</fullName>
    </submittedName>
</protein>
<name>A0A2U8FUY6_9BURK</name>
<dbReference type="Gene3D" id="3.30.70.1990">
    <property type="match status" value="1"/>
</dbReference>
<dbReference type="Pfam" id="PF13450">
    <property type="entry name" value="NAD_binding_8"/>
    <property type="match status" value="1"/>
</dbReference>
<dbReference type="InterPro" id="IPR050464">
    <property type="entry name" value="Zeta_carotene_desat/Oxidored"/>
</dbReference>
<dbReference type="Gene3D" id="3.50.50.60">
    <property type="entry name" value="FAD/NAD(P)-binding domain"/>
    <property type="match status" value="1"/>
</dbReference>
<dbReference type="AlphaFoldDB" id="A0A2U8FUY6"/>
<evidence type="ECO:0000313" key="2">
    <source>
        <dbReference type="Proteomes" id="UP000244892"/>
    </source>
</evidence>
<dbReference type="Proteomes" id="UP000244892">
    <property type="component" value="Chromosome"/>
</dbReference>
<dbReference type="EMBL" id="CP029210">
    <property type="protein sequence ID" value="AWI54863.1"/>
    <property type="molecule type" value="Genomic_DNA"/>
</dbReference>
<reference evidence="1 2" key="1">
    <citation type="submission" date="2018-05" db="EMBL/GenBank/DDBJ databases">
        <title>complete genome sequence of Aquabacterium olei NBRC 110486.</title>
        <authorList>
            <person name="Tang B."/>
            <person name="Chang J."/>
            <person name="Zhang L."/>
            <person name="Yang H."/>
        </authorList>
    </citation>
    <scope>NUCLEOTIDE SEQUENCE [LARGE SCALE GENOMIC DNA]</scope>
    <source>
        <strain evidence="1 2">NBRC 110486</strain>
    </source>
</reference>
<dbReference type="InterPro" id="IPR036188">
    <property type="entry name" value="FAD/NAD-bd_sf"/>
</dbReference>
<dbReference type="SUPFAM" id="SSF51905">
    <property type="entry name" value="FAD/NAD(P)-binding domain"/>
    <property type="match status" value="1"/>
</dbReference>
<dbReference type="GO" id="GO:0016491">
    <property type="term" value="F:oxidoreductase activity"/>
    <property type="evidence" value="ECO:0007669"/>
    <property type="project" value="TreeGrafter"/>
</dbReference>
<accession>A0A2U8FUY6</accession>